<dbReference type="PROSITE" id="PS50137">
    <property type="entry name" value="DS_RBD"/>
    <property type="match status" value="1"/>
</dbReference>
<dbReference type="EMBL" id="KV417662">
    <property type="protein sequence ID" value="KZP11488.1"/>
    <property type="molecule type" value="Genomic_DNA"/>
</dbReference>
<dbReference type="SUPFAM" id="SSF54768">
    <property type="entry name" value="dsRNA-binding domain-like"/>
    <property type="match status" value="1"/>
</dbReference>
<evidence type="ECO:0000313" key="13">
    <source>
        <dbReference type="Proteomes" id="UP000076532"/>
    </source>
</evidence>
<dbReference type="OrthoDB" id="67027at2759"/>
<keyword evidence="4" id="KW-0689">Ribosomal protein</keyword>
<dbReference type="SUPFAM" id="SSF69065">
    <property type="entry name" value="RNase III domain-like"/>
    <property type="match status" value="1"/>
</dbReference>
<dbReference type="PANTHER" id="PTHR11207:SF32">
    <property type="entry name" value="LARGE RIBOSOMAL SUBUNIT PROTEIN ML44"/>
    <property type="match status" value="1"/>
</dbReference>
<dbReference type="GO" id="GO:0003725">
    <property type="term" value="F:double-stranded RNA binding"/>
    <property type="evidence" value="ECO:0007669"/>
    <property type="project" value="InterPro"/>
</dbReference>
<name>A0A166AD84_9AGAM</name>
<reference evidence="12 13" key="1">
    <citation type="journal article" date="2016" name="Mol. Biol. Evol.">
        <title>Comparative Genomics of Early-Diverging Mushroom-Forming Fungi Provides Insights into the Origins of Lignocellulose Decay Capabilities.</title>
        <authorList>
            <person name="Nagy L.G."/>
            <person name="Riley R."/>
            <person name="Tritt A."/>
            <person name="Adam C."/>
            <person name="Daum C."/>
            <person name="Floudas D."/>
            <person name="Sun H."/>
            <person name="Yadav J.S."/>
            <person name="Pangilinan J."/>
            <person name="Larsson K.H."/>
            <person name="Matsuura K."/>
            <person name="Barry K."/>
            <person name="Labutti K."/>
            <person name="Kuo R."/>
            <person name="Ohm R.A."/>
            <person name="Bhattacharya S.S."/>
            <person name="Shirouzu T."/>
            <person name="Yoshinaga Y."/>
            <person name="Martin F.M."/>
            <person name="Grigoriev I.V."/>
            <person name="Hibbett D.S."/>
        </authorList>
    </citation>
    <scope>NUCLEOTIDE SEQUENCE [LARGE SCALE GENOMIC DNA]</scope>
    <source>
        <strain evidence="12 13">CBS 109695</strain>
    </source>
</reference>
<keyword evidence="2 9" id="KW-0694">RNA-binding</keyword>
<evidence type="ECO:0000256" key="8">
    <source>
        <dbReference type="ARBA" id="ARBA00035187"/>
    </source>
</evidence>
<evidence type="ECO:0000259" key="11">
    <source>
        <dbReference type="PROSITE" id="PS50142"/>
    </source>
</evidence>
<evidence type="ECO:0000256" key="4">
    <source>
        <dbReference type="ARBA" id="ARBA00022980"/>
    </source>
</evidence>
<dbReference type="CDD" id="cd19873">
    <property type="entry name" value="DSRM_MRPL3_like"/>
    <property type="match status" value="1"/>
</dbReference>
<dbReference type="SMART" id="SM00535">
    <property type="entry name" value="RIBOc"/>
    <property type="match status" value="1"/>
</dbReference>
<dbReference type="InterPro" id="IPR000999">
    <property type="entry name" value="RNase_III_dom"/>
</dbReference>
<comment type="similarity">
    <text evidence="7">Belongs to the ribonuclease III family. Mitochondrion-specific ribosomal protein mL44 subfamily.</text>
</comment>
<dbReference type="CDD" id="cd00593">
    <property type="entry name" value="RIBOc"/>
    <property type="match status" value="1"/>
</dbReference>
<dbReference type="InterPro" id="IPR055189">
    <property type="entry name" value="RM44_endonuclase"/>
</dbReference>
<keyword evidence="6" id="KW-0687">Ribonucleoprotein</keyword>
<evidence type="ECO:0000256" key="9">
    <source>
        <dbReference type="PROSITE-ProRule" id="PRU00266"/>
    </source>
</evidence>
<dbReference type="AlphaFoldDB" id="A0A166AD84"/>
<feature type="domain" description="DRBM" evidence="10">
    <location>
        <begin position="223"/>
        <end position="293"/>
    </location>
</feature>
<dbReference type="GO" id="GO:0004525">
    <property type="term" value="F:ribonuclease III activity"/>
    <property type="evidence" value="ECO:0007669"/>
    <property type="project" value="InterPro"/>
</dbReference>
<dbReference type="Pfam" id="PF22892">
    <property type="entry name" value="DSRM_MRPL44"/>
    <property type="match status" value="1"/>
</dbReference>
<dbReference type="InterPro" id="IPR014720">
    <property type="entry name" value="dsRBD_dom"/>
</dbReference>
<evidence type="ECO:0000256" key="6">
    <source>
        <dbReference type="ARBA" id="ARBA00023274"/>
    </source>
</evidence>
<evidence type="ECO:0000256" key="3">
    <source>
        <dbReference type="ARBA" id="ARBA00022946"/>
    </source>
</evidence>
<gene>
    <name evidence="12" type="ORF">FIBSPDRAFT_756677</name>
</gene>
<organism evidence="12 13">
    <name type="scientific">Athelia psychrophila</name>
    <dbReference type="NCBI Taxonomy" id="1759441"/>
    <lineage>
        <taxon>Eukaryota</taxon>
        <taxon>Fungi</taxon>
        <taxon>Dikarya</taxon>
        <taxon>Basidiomycota</taxon>
        <taxon>Agaricomycotina</taxon>
        <taxon>Agaricomycetes</taxon>
        <taxon>Agaricomycetidae</taxon>
        <taxon>Atheliales</taxon>
        <taxon>Atheliaceae</taxon>
        <taxon>Athelia</taxon>
    </lineage>
</organism>
<dbReference type="GO" id="GO:0003735">
    <property type="term" value="F:structural constituent of ribosome"/>
    <property type="evidence" value="ECO:0007669"/>
    <property type="project" value="TreeGrafter"/>
</dbReference>
<dbReference type="GO" id="GO:0005739">
    <property type="term" value="C:mitochondrion"/>
    <property type="evidence" value="ECO:0007669"/>
    <property type="project" value="TreeGrafter"/>
</dbReference>
<keyword evidence="13" id="KW-1185">Reference proteome</keyword>
<dbReference type="GO" id="GO:0006396">
    <property type="term" value="P:RNA processing"/>
    <property type="evidence" value="ECO:0007669"/>
    <property type="project" value="InterPro"/>
</dbReference>
<dbReference type="InterPro" id="IPR044443">
    <property type="entry name" value="Ribosomal_mL44_DSRM_fung"/>
</dbReference>
<dbReference type="PROSITE" id="PS50142">
    <property type="entry name" value="RNASE_3_2"/>
    <property type="match status" value="1"/>
</dbReference>
<dbReference type="InterPro" id="IPR036389">
    <property type="entry name" value="RNase_III_sf"/>
</dbReference>
<dbReference type="Gene3D" id="3.30.160.20">
    <property type="match status" value="1"/>
</dbReference>
<sequence length="351" mass="37948">MVQATKRLYQVASRLAISPSSLAHFPPREALQLPANAKPRSFDPTLWASLQPPPKAALSAFAHRIGLGAILPSDAPLQQACIHPSFLPLHDKHYPAAETPKTNAQLAQMGNTLMGLFASEYLHASYPHLPLRVLKAAVSAHVGPATCASVAQEMGAAPLLRWHRQAATPTRPAVMHTDALSSIPRALTALVYTHRSLPAARKFVHAYFLSRDADLRALIKFANPKKALMETVAKFGREKPRSRLLKETGRYSMSPVFVVGIYSGADQLGEGFGSSLRMAEYRAAEDALHRVYLTRTPTHLLALPSSTFSASGDIYSGDDIEFTPGTLGEAEVRYASSGRGEAPTLRASVVV</sequence>
<evidence type="ECO:0000256" key="7">
    <source>
        <dbReference type="ARBA" id="ARBA00024034"/>
    </source>
</evidence>
<comment type="subcellular location">
    <subcellularLocation>
        <location evidence="1">Mitochondrion</location>
    </subcellularLocation>
</comment>
<dbReference type="Proteomes" id="UP000076532">
    <property type="component" value="Unassembled WGS sequence"/>
</dbReference>
<proteinExistence type="inferred from homology"/>
<accession>A0A166AD84</accession>
<dbReference type="Pfam" id="PF22935">
    <property type="entry name" value="RM44_endonuclase"/>
    <property type="match status" value="1"/>
</dbReference>
<keyword evidence="5" id="KW-0496">Mitochondrion</keyword>
<protein>
    <recommendedName>
        <fullName evidence="8">Large ribosomal subunit protein mL44</fullName>
    </recommendedName>
</protein>
<dbReference type="STRING" id="436010.A0A166AD84"/>
<dbReference type="InterPro" id="IPR044444">
    <property type="entry name" value="Ribosomal_mL44_DSRM_metazoa"/>
</dbReference>
<evidence type="ECO:0000313" key="12">
    <source>
        <dbReference type="EMBL" id="KZP11488.1"/>
    </source>
</evidence>
<dbReference type="SMART" id="SM00358">
    <property type="entry name" value="DSRM"/>
    <property type="match status" value="1"/>
</dbReference>
<dbReference type="Gene3D" id="1.10.1520.10">
    <property type="entry name" value="Ribonuclease III domain"/>
    <property type="match status" value="1"/>
</dbReference>
<evidence type="ECO:0000259" key="10">
    <source>
        <dbReference type="PROSITE" id="PS50137"/>
    </source>
</evidence>
<evidence type="ECO:0000256" key="1">
    <source>
        <dbReference type="ARBA" id="ARBA00004173"/>
    </source>
</evidence>
<feature type="domain" description="RNase III" evidence="11">
    <location>
        <begin position="58"/>
        <end position="161"/>
    </location>
</feature>
<dbReference type="PANTHER" id="PTHR11207">
    <property type="entry name" value="RIBONUCLEASE III"/>
    <property type="match status" value="1"/>
</dbReference>
<keyword evidence="3" id="KW-0809">Transit peptide</keyword>
<evidence type="ECO:0000256" key="2">
    <source>
        <dbReference type="ARBA" id="ARBA00022884"/>
    </source>
</evidence>
<evidence type="ECO:0000256" key="5">
    <source>
        <dbReference type="ARBA" id="ARBA00023128"/>
    </source>
</evidence>